<dbReference type="Proteomes" id="UP001157946">
    <property type="component" value="Unassembled WGS sequence"/>
</dbReference>
<evidence type="ECO:0000313" key="4">
    <source>
        <dbReference type="Proteomes" id="UP001157946"/>
    </source>
</evidence>
<sequence>MHRDLFAPDGYVHEEYQLFVQDEPECEETIAGYHAHPKQQVLHQSPARFRIATCGRRWGKTLACSMEMMKFALENERALCWWVAPYYRQAWIAYRIISQAIRDFVVNDLKSYMRIELENGSILEFRSAENVDALRGEGVSFLVVDEAAMIKREAWEEALRPALADRKGKAVFISTPKGRNWFFDLYMRGQDRDFPDYESFRFPSASNPYLPASELEEVKKSLPADVVRQEFDAEFLEESAGVFRGIRHCVEGELEAPREHGEYVIGFDVAKHVDYSVITVIDVNRRHVVAFERFNQVDWKTQIDCLEALVRRYNHAKVWMDSTGVGDAVCESVYDRGIDVEGFVFTSISKKQLIQHLTLLIAERAITFPELPELLHELSTFQFHLTPTGHLSYSHPPGGHDDCVMSLALACWGLKEHQPIQLFI</sequence>
<dbReference type="Pfam" id="PF03237">
    <property type="entry name" value="Terminase_6N"/>
    <property type="match status" value="1"/>
</dbReference>
<name>A0AA46AGC6_9BACL</name>
<evidence type="ECO:0000259" key="2">
    <source>
        <dbReference type="Pfam" id="PF17289"/>
    </source>
</evidence>
<feature type="domain" description="Terminase large subunit gp17-like C-terminal" evidence="2">
    <location>
        <begin position="265"/>
        <end position="410"/>
    </location>
</feature>
<reference evidence="3" key="1">
    <citation type="submission" date="2017-05" db="EMBL/GenBank/DDBJ databases">
        <authorList>
            <person name="Varghese N."/>
            <person name="Submissions S."/>
        </authorList>
    </citation>
    <scope>NUCLEOTIDE SEQUENCE</scope>
    <source>
        <strain evidence="3">DSM 45262</strain>
    </source>
</reference>
<dbReference type="InterPro" id="IPR027417">
    <property type="entry name" value="P-loop_NTPase"/>
</dbReference>
<evidence type="ECO:0000313" key="3">
    <source>
        <dbReference type="EMBL" id="SMP27100.1"/>
    </source>
</evidence>
<keyword evidence="1" id="KW-1188">Viral release from host cell</keyword>
<dbReference type="Gene3D" id="3.30.420.240">
    <property type="match status" value="1"/>
</dbReference>
<dbReference type="RefSeq" id="WP_102993578.1">
    <property type="nucleotide sequence ID" value="NZ_FXTU01000005.1"/>
</dbReference>
<dbReference type="Pfam" id="PF17289">
    <property type="entry name" value="Terminase_6C"/>
    <property type="match status" value="1"/>
</dbReference>
<evidence type="ECO:0000256" key="1">
    <source>
        <dbReference type="ARBA" id="ARBA00022612"/>
    </source>
</evidence>
<proteinExistence type="predicted"/>
<comment type="caution">
    <text evidence="3">The sequence shown here is derived from an EMBL/GenBank/DDBJ whole genome shotgun (WGS) entry which is preliminary data.</text>
</comment>
<keyword evidence="4" id="KW-1185">Reference proteome</keyword>
<dbReference type="Gene3D" id="3.40.50.300">
    <property type="entry name" value="P-loop containing nucleotide triphosphate hydrolases"/>
    <property type="match status" value="1"/>
</dbReference>
<dbReference type="AlphaFoldDB" id="A0AA46AGC6"/>
<protein>
    <submittedName>
        <fullName evidence="3">Terminase-like family protein</fullName>
    </submittedName>
</protein>
<accession>A0AA46AGC6</accession>
<organism evidence="3 4">
    <name type="scientific">Laceyella tengchongensis</name>
    <dbReference type="NCBI Taxonomy" id="574699"/>
    <lineage>
        <taxon>Bacteria</taxon>
        <taxon>Bacillati</taxon>
        <taxon>Bacillota</taxon>
        <taxon>Bacilli</taxon>
        <taxon>Bacillales</taxon>
        <taxon>Thermoactinomycetaceae</taxon>
        <taxon>Laceyella</taxon>
    </lineage>
</organism>
<gene>
    <name evidence="3" type="ORF">SAMN06265361_105245</name>
</gene>
<dbReference type="EMBL" id="FXTU01000005">
    <property type="protein sequence ID" value="SMP27100.1"/>
    <property type="molecule type" value="Genomic_DNA"/>
</dbReference>
<dbReference type="InterPro" id="IPR035421">
    <property type="entry name" value="Terminase_6C"/>
</dbReference>